<evidence type="ECO:0000313" key="11">
    <source>
        <dbReference type="EMBL" id="KGO76361.1"/>
    </source>
</evidence>
<dbReference type="GO" id="GO:0051087">
    <property type="term" value="F:protein-folding chaperone binding"/>
    <property type="evidence" value="ECO:0007669"/>
    <property type="project" value="TreeGrafter"/>
</dbReference>
<keyword evidence="5 8" id="KW-0143">Chaperone</keyword>
<evidence type="ECO:0000256" key="4">
    <source>
        <dbReference type="ARBA" id="ARBA00022664"/>
    </source>
</evidence>
<dbReference type="GO" id="GO:0051082">
    <property type="term" value="F:unfolded protein binding"/>
    <property type="evidence" value="ECO:0007669"/>
    <property type="project" value="TreeGrafter"/>
</dbReference>
<dbReference type="STRING" id="40296.A0A0A2LAZ6"/>
<dbReference type="CDD" id="cd00320">
    <property type="entry name" value="cpn10"/>
    <property type="match status" value="1"/>
</dbReference>
<evidence type="ECO:0000256" key="7">
    <source>
        <dbReference type="ARBA" id="ARBA00056825"/>
    </source>
</evidence>
<keyword evidence="6" id="KW-0539">Nucleus</keyword>
<dbReference type="PANTHER" id="PTHR10772">
    <property type="entry name" value="10 KDA HEAT SHOCK PROTEIN"/>
    <property type="match status" value="1"/>
</dbReference>
<dbReference type="InterPro" id="IPR018369">
    <property type="entry name" value="Chaprnonin_Cpn10_CS"/>
</dbReference>
<dbReference type="HAMAP" id="MF_00580">
    <property type="entry name" value="CH10"/>
    <property type="match status" value="1"/>
</dbReference>
<dbReference type="GO" id="GO:0006397">
    <property type="term" value="P:mRNA processing"/>
    <property type="evidence" value="ECO:0007669"/>
    <property type="project" value="UniProtKB-KW"/>
</dbReference>
<evidence type="ECO:0000256" key="6">
    <source>
        <dbReference type="ARBA" id="ARBA00023242"/>
    </source>
</evidence>
<keyword evidence="12" id="KW-1185">Reference proteome</keyword>
<dbReference type="GO" id="GO:0044183">
    <property type="term" value="F:protein folding chaperone"/>
    <property type="evidence" value="ECO:0007669"/>
    <property type="project" value="InterPro"/>
</dbReference>
<dbReference type="PhylomeDB" id="A0A0A2LAZ6"/>
<dbReference type="FunFam" id="2.30.33.40:FF:000002">
    <property type="entry name" value="10 kDa chaperonin, mitochondrial"/>
    <property type="match status" value="1"/>
</dbReference>
<evidence type="ECO:0000256" key="2">
    <source>
        <dbReference type="ARBA" id="ARBA00006975"/>
    </source>
</evidence>
<dbReference type="GO" id="GO:0046872">
    <property type="term" value="F:metal ion binding"/>
    <property type="evidence" value="ECO:0007669"/>
    <property type="project" value="TreeGrafter"/>
</dbReference>
<feature type="domain" description="Pre-mRNA polyadenylation factor Fip1" evidence="10">
    <location>
        <begin position="158"/>
        <end position="199"/>
    </location>
</feature>
<comment type="function">
    <text evidence="7">Eukaryotic CPN10 homolog which is essential for mitochondrial protein biogenesis, together with CPN60. Binds to CPN60 in the presence of Mg-ATP and suppresses the ATPase activity of the latter.</text>
</comment>
<dbReference type="HOGENOM" id="CLU_039307_0_0_1"/>
<organism evidence="11 12">
    <name type="scientific">Penicillium italicum</name>
    <name type="common">Blue mold</name>
    <dbReference type="NCBI Taxonomy" id="40296"/>
    <lineage>
        <taxon>Eukaryota</taxon>
        <taxon>Fungi</taxon>
        <taxon>Dikarya</taxon>
        <taxon>Ascomycota</taxon>
        <taxon>Pezizomycotina</taxon>
        <taxon>Eurotiomycetes</taxon>
        <taxon>Eurotiomycetidae</taxon>
        <taxon>Eurotiales</taxon>
        <taxon>Aspergillaceae</taxon>
        <taxon>Penicillium</taxon>
    </lineage>
</organism>
<evidence type="ECO:0000259" key="10">
    <source>
        <dbReference type="Pfam" id="PF05182"/>
    </source>
</evidence>
<dbReference type="EMBL" id="JQGA01000264">
    <property type="protein sequence ID" value="KGO76361.1"/>
    <property type="molecule type" value="Genomic_DNA"/>
</dbReference>
<accession>A0A0A2LAZ6</accession>
<dbReference type="OrthoDB" id="184876at2759"/>
<protein>
    <submittedName>
        <fullName evidence="11">Chaperonin Cpn10</fullName>
    </submittedName>
</protein>
<evidence type="ECO:0000256" key="9">
    <source>
        <dbReference type="SAM" id="MobiDB-lite"/>
    </source>
</evidence>
<dbReference type="Pfam" id="PF00166">
    <property type="entry name" value="Cpn10"/>
    <property type="match status" value="1"/>
</dbReference>
<evidence type="ECO:0000256" key="8">
    <source>
        <dbReference type="RuleBase" id="RU003479"/>
    </source>
</evidence>
<keyword evidence="4" id="KW-0507">mRNA processing</keyword>
<feature type="region of interest" description="Disordered" evidence="9">
    <location>
        <begin position="1"/>
        <end position="131"/>
    </location>
</feature>
<dbReference type="SUPFAM" id="SSF50129">
    <property type="entry name" value="GroES-like"/>
    <property type="match status" value="1"/>
</dbReference>
<dbReference type="SMART" id="SM00883">
    <property type="entry name" value="Cpn10"/>
    <property type="match status" value="1"/>
</dbReference>
<dbReference type="PRINTS" id="PR00297">
    <property type="entry name" value="CHAPERONIN10"/>
</dbReference>
<sequence>MDEEDDDFYDPVDAVPTTQLLNHTQNAAPGQQQESNYMEDDDEVEEDEEDDDDFNIITEAPEGAPAPEASHPRHASLRQEPQRPSSADSSGLARSATPSATPRYETATPIPGHPAAAAKPSSEKPGSAYPAIHSSTIDVNANPIHPMTGKPIMSTDMDADFPSDDKPWRRPGSDLSDYFNYGFDEFTWAGYCLKQQGVRQEVSSQKRQMDDMQAFMGMGMPPMPTAPGPAAPASAAPPMAGMPGMPDMNPDMMQGMLASMMSQGLDPSNMDPMAFMQHAQSMMPGGGQQGQPGFGGQPQGQGFNQGGQGQMGYGGYDQRGGYGGRGRGRRWAARKKLNGSVLAFWKFLQSWADLLPPDQFHLPSLLHPHPQLTIFPGISFSFTMSVLRNIKSLAPLLDRVLVQRIKPEAKTASGIFLPEAAVKEQNEAQVLAVGPGLLDRDGKRIPMGVSAGDKVLIPQFGGNAIKVGEEEYTLFRDHDILAKIKE</sequence>
<feature type="compositionally biased region" description="Gly residues" evidence="9">
    <location>
        <begin position="284"/>
        <end position="319"/>
    </location>
</feature>
<comment type="subcellular location">
    <subcellularLocation>
        <location evidence="1">Nucleus</location>
    </subcellularLocation>
</comment>
<feature type="compositionally biased region" description="Polar residues" evidence="9">
    <location>
        <begin position="17"/>
        <end position="36"/>
    </location>
</feature>
<name>A0A0A2LAZ6_PENIT</name>
<feature type="compositionally biased region" description="Low complexity" evidence="9">
    <location>
        <begin position="59"/>
        <end position="69"/>
    </location>
</feature>
<evidence type="ECO:0000256" key="5">
    <source>
        <dbReference type="ARBA" id="ARBA00023186"/>
    </source>
</evidence>
<evidence type="ECO:0000256" key="1">
    <source>
        <dbReference type="ARBA" id="ARBA00004123"/>
    </source>
</evidence>
<dbReference type="PROSITE" id="PS00681">
    <property type="entry name" value="CHAPERONINS_CPN10"/>
    <property type="match status" value="1"/>
</dbReference>
<dbReference type="InterPro" id="IPR007854">
    <property type="entry name" value="Fip1_dom"/>
</dbReference>
<feature type="compositionally biased region" description="Acidic residues" evidence="9">
    <location>
        <begin position="1"/>
        <end position="10"/>
    </location>
</feature>
<comment type="similarity">
    <text evidence="3">Belongs to the FIP1 family.</text>
</comment>
<dbReference type="Pfam" id="PF05182">
    <property type="entry name" value="Fip1"/>
    <property type="match status" value="1"/>
</dbReference>
<reference evidence="11 12" key="1">
    <citation type="journal article" date="2015" name="Mol. Plant Microbe Interact.">
        <title>Genome, transcriptome, and functional analyses of Penicillium expansum provide new insights into secondary metabolism and pathogenicity.</title>
        <authorList>
            <person name="Ballester A.R."/>
            <person name="Marcet-Houben M."/>
            <person name="Levin E."/>
            <person name="Sela N."/>
            <person name="Selma-Lazaro C."/>
            <person name="Carmona L."/>
            <person name="Wisniewski M."/>
            <person name="Droby S."/>
            <person name="Gonzalez-Candelas L."/>
            <person name="Gabaldon T."/>
        </authorList>
    </citation>
    <scope>NUCLEOTIDE SEQUENCE [LARGE SCALE GENOMIC DNA]</scope>
    <source>
        <strain evidence="11 12">PHI-1</strain>
    </source>
</reference>
<dbReference type="Gene3D" id="2.30.33.40">
    <property type="entry name" value="GroES chaperonin"/>
    <property type="match status" value="1"/>
</dbReference>
<dbReference type="InterPro" id="IPR011032">
    <property type="entry name" value="GroES-like_sf"/>
</dbReference>
<evidence type="ECO:0000313" key="12">
    <source>
        <dbReference type="Proteomes" id="UP000030104"/>
    </source>
</evidence>
<dbReference type="PANTHER" id="PTHR10772:SF0">
    <property type="entry name" value="10 KDA HEAT SHOCK PROTEIN, MITOCHONDRIAL"/>
    <property type="match status" value="1"/>
</dbReference>
<dbReference type="InterPro" id="IPR020818">
    <property type="entry name" value="Chaperonin_GroES"/>
</dbReference>
<dbReference type="GO" id="GO:0005759">
    <property type="term" value="C:mitochondrial matrix"/>
    <property type="evidence" value="ECO:0007669"/>
    <property type="project" value="TreeGrafter"/>
</dbReference>
<gene>
    <name evidence="11" type="ORF">PITC_018010</name>
</gene>
<feature type="compositionally biased region" description="Low complexity" evidence="9">
    <location>
        <begin position="114"/>
        <end position="128"/>
    </location>
</feature>
<dbReference type="OMA" id="TEYPAIH"/>
<dbReference type="Proteomes" id="UP000030104">
    <property type="component" value="Unassembled WGS sequence"/>
</dbReference>
<evidence type="ECO:0000256" key="3">
    <source>
        <dbReference type="ARBA" id="ARBA00007459"/>
    </source>
</evidence>
<feature type="compositionally biased region" description="Acidic residues" evidence="9">
    <location>
        <begin position="37"/>
        <end position="54"/>
    </location>
</feature>
<dbReference type="GO" id="GO:0005524">
    <property type="term" value="F:ATP binding"/>
    <property type="evidence" value="ECO:0007669"/>
    <property type="project" value="InterPro"/>
</dbReference>
<dbReference type="AlphaFoldDB" id="A0A0A2LAZ6"/>
<proteinExistence type="inferred from homology"/>
<feature type="region of interest" description="Disordered" evidence="9">
    <location>
        <begin position="283"/>
        <end position="319"/>
    </location>
</feature>
<comment type="similarity">
    <text evidence="2 8">Belongs to the GroES chaperonin family.</text>
</comment>
<dbReference type="InterPro" id="IPR037124">
    <property type="entry name" value="Chaperonin_GroES_sf"/>
</dbReference>
<dbReference type="GO" id="GO:0005634">
    <property type="term" value="C:nucleus"/>
    <property type="evidence" value="ECO:0007669"/>
    <property type="project" value="UniProtKB-SubCell"/>
</dbReference>
<comment type="caution">
    <text evidence="11">The sequence shown here is derived from an EMBL/GenBank/DDBJ whole genome shotgun (WGS) entry which is preliminary data.</text>
</comment>